<feature type="domain" description="Telomere-length maintenance and DNA damage repair" evidence="1">
    <location>
        <begin position="1"/>
        <end position="127"/>
    </location>
</feature>
<dbReference type="Proteomes" id="UP001217089">
    <property type="component" value="Unassembled WGS sequence"/>
</dbReference>
<dbReference type="EMBL" id="JARBDR010000337">
    <property type="protein sequence ID" value="KAJ8314524.1"/>
    <property type="molecule type" value="Genomic_DNA"/>
</dbReference>
<dbReference type="InterPro" id="IPR021668">
    <property type="entry name" value="TAN"/>
</dbReference>
<dbReference type="SMART" id="SM01342">
    <property type="entry name" value="TAN"/>
    <property type="match status" value="1"/>
</dbReference>
<protein>
    <recommendedName>
        <fullName evidence="1">Telomere-length maintenance and DNA damage repair domain-containing protein</fullName>
    </recommendedName>
</protein>
<evidence type="ECO:0000313" key="2">
    <source>
        <dbReference type="EMBL" id="KAJ8314524.1"/>
    </source>
</evidence>
<organism evidence="2 3">
    <name type="scientific">Tegillarca granosa</name>
    <name type="common">Malaysian cockle</name>
    <name type="synonym">Anadara granosa</name>
    <dbReference type="NCBI Taxonomy" id="220873"/>
    <lineage>
        <taxon>Eukaryota</taxon>
        <taxon>Metazoa</taxon>
        <taxon>Spiralia</taxon>
        <taxon>Lophotrochozoa</taxon>
        <taxon>Mollusca</taxon>
        <taxon>Bivalvia</taxon>
        <taxon>Autobranchia</taxon>
        <taxon>Pteriomorphia</taxon>
        <taxon>Arcoida</taxon>
        <taxon>Arcoidea</taxon>
        <taxon>Arcidae</taxon>
        <taxon>Tegillarca</taxon>
    </lineage>
</organism>
<proteinExistence type="predicted"/>
<sequence length="142" mass="16110">MDNLSDVIACCRSLDADKVTERKAVCIYVNIETAAIQKGKEPQSATAQSNREKKKQEVSALFKFVVKQANKRGPRLKCLALLNSILDVLGDEKMCEAYGLDYSNVLLKNFITVRKYWVEISPDRWQVAQFGEETDYVITELV</sequence>
<dbReference type="Pfam" id="PF11640">
    <property type="entry name" value="TAN"/>
    <property type="match status" value="1"/>
</dbReference>
<gene>
    <name evidence="2" type="ORF">KUTeg_006674</name>
</gene>
<comment type="caution">
    <text evidence="2">The sequence shown here is derived from an EMBL/GenBank/DDBJ whole genome shotgun (WGS) entry which is preliminary data.</text>
</comment>
<keyword evidence="3" id="KW-1185">Reference proteome</keyword>
<evidence type="ECO:0000259" key="1">
    <source>
        <dbReference type="SMART" id="SM01342"/>
    </source>
</evidence>
<name>A0ABQ9FB03_TEGGR</name>
<reference evidence="2 3" key="1">
    <citation type="submission" date="2022-12" db="EMBL/GenBank/DDBJ databases">
        <title>Chromosome-level genome of Tegillarca granosa.</title>
        <authorList>
            <person name="Kim J."/>
        </authorList>
    </citation>
    <scope>NUCLEOTIDE SEQUENCE [LARGE SCALE GENOMIC DNA]</scope>
    <source>
        <strain evidence="2">Teg-2019</strain>
        <tissue evidence="2">Adductor muscle</tissue>
    </source>
</reference>
<accession>A0ABQ9FB03</accession>
<evidence type="ECO:0000313" key="3">
    <source>
        <dbReference type="Proteomes" id="UP001217089"/>
    </source>
</evidence>